<feature type="region of interest" description="Disordered" evidence="1">
    <location>
        <begin position="1"/>
        <end position="33"/>
    </location>
</feature>
<reference evidence="2 3" key="1">
    <citation type="submission" date="2024-02" db="EMBL/GenBank/DDBJ databases">
        <title>High-quality chromosome-scale genome assembly of Pensacola bahiagrass (Paspalum notatum Flugge var. saurae).</title>
        <authorList>
            <person name="Vega J.M."/>
            <person name="Podio M."/>
            <person name="Orjuela J."/>
            <person name="Siena L.A."/>
            <person name="Pessino S.C."/>
            <person name="Combes M.C."/>
            <person name="Mariac C."/>
            <person name="Albertini E."/>
            <person name="Pupilli F."/>
            <person name="Ortiz J.P.A."/>
            <person name="Leblanc O."/>
        </authorList>
    </citation>
    <scope>NUCLEOTIDE SEQUENCE [LARGE SCALE GENOMIC DNA]</scope>
    <source>
        <strain evidence="2">R1</strain>
        <tissue evidence="2">Leaf</tissue>
    </source>
</reference>
<dbReference type="Proteomes" id="UP001341281">
    <property type="component" value="Chromosome 05"/>
</dbReference>
<sequence>MRRRGPTVIRWAPPRGCAVPGRQKSGRRRPHGANAEIRVACRDGRARTLLAPVRSFAPLFGGPKAVPSSVASPAPPFRNSQPFILLVFSLPLEPGASA</sequence>
<gene>
    <name evidence="2" type="ORF">U9M48_025772</name>
</gene>
<evidence type="ECO:0000313" key="3">
    <source>
        <dbReference type="Proteomes" id="UP001341281"/>
    </source>
</evidence>
<keyword evidence="3" id="KW-1185">Reference proteome</keyword>
<dbReference type="EMBL" id="CP144749">
    <property type="protein sequence ID" value="WVZ77986.1"/>
    <property type="molecule type" value="Genomic_DNA"/>
</dbReference>
<protein>
    <submittedName>
        <fullName evidence="2">Uncharacterized protein</fullName>
    </submittedName>
</protein>
<dbReference type="AlphaFoldDB" id="A0AAQ3TR46"/>
<proteinExistence type="predicted"/>
<evidence type="ECO:0000256" key="1">
    <source>
        <dbReference type="SAM" id="MobiDB-lite"/>
    </source>
</evidence>
<evidence type="ECO:0000313" key="2">
    <source>
        <dbReference type="EMBL" id="WVZ77986.1"/>
    </source>
</evidence>
<organism evidence="2 3">
    <name type="scientific">Paspalum notatum var. saurae</name>
    <dbReference type="NCBI Taxonomy" id="547442"/>
    <lineage>
        <taxon>Eukaryota</taxon>
        <taxon>Viridiplantae</taxon>
        <taxon>Streptophyta</taxon>
        <taxon>Embryophyta</taxon>
        <taxon>Tracheophyta</taxon>
        <taxon>Spermatophyta</taxon>
        <taxon>Magnoliopsida</taxon>
        <taxon>Liliopsida</taxon>
        <taxon>Poales</taxon>
        <taxon>Poaceae</taxon>
        <taxon>PACMAD clade</taxon>
        <taxon>Panicoideae</taxon>
        <taxon>Andropogonodae</taxon>
        <taxon>Paspaleae</taxon>
        <taxon>Paspalinae</taxon>
        <taxon>Paspalum</taxon>
    </lineage>
</organism>
<accession>A0AAQ3TR46</accession>
<name>A0AAQ3TR46_PASNO</name>